<dbReference type="InterPro" id="IPR008999">
    <property type="entry name" value="Actin-crosslinking"/>
</dbReference>
<feature type="region of interest" description="Disordered" evidence="9">
    <location>
        <begin position="1"/>
        <end position="23"/>
    </location>
</feature>
<dbReference type="EMBL" id="JAEPQZ010000001">
    <property type="protein sequence ID" value="KAG2186363.1"/>
    <property type="molecule type" value="Genomic_DNA"/>
</dbReference>
<organism evidence="12 13">
    <name type="scientific">Mortierella isabellina</name>
    <name type="common">Filamentous fungus</name>
    <name type="synonym">Umbelopsis isabellina</name>
    <dbReference type="NCBI Taxonomy" id="91625"/>
    <lineage>
        <taxon>Eukaryota</taxon>
        <taxon>Fungi</taxon>
        <taxon>Fungi incertae sedis</taxon>
        <taxon>Mucoromycota</taxon>
        <taxon>Mucoromycotina</taxon>
        <taxon>Umbelopsidomycetes</taxon>
        <taxon>Umbelopsidales</taxon>
        <taxon>Umbelopsidaceae</taxon>
        <taxon>Umbelopsis</taxon>
    </lineage>
</organism>
<keyword evidence="13" id="KW-1185">Reference proteome</keyword>
<feature type="domain" description="Glycosyl hydrolase family 81 C-terminal" evidence="11">
    <location>
        <begin position="330"/>
        <end position="651"/>
    </location>
</feature>
<comment type="catalytic activity">
    <reaction evidence="1">
        <text>Hydrolysis of (1-&gt;3)-beta-D-glucosidic linkages in (1-&gt;3)-beta-D-glucans.</text>
        <dbReference type="EC" id="3.2.1.39"/>
    </reaction>
</comment>
<dbReference type="PROSITE" id="PS52008">
    <property type="entry name" value="GH81"/>
    <property type="match status" value="1"/>
</dbReference>
<name>A0A8H7Q5Q2_MORIS</name>
<evidence type="ECO:0000256" key="3">
    <source>
        <dbReference type="ARBA" id="ARBA00012780"/>
    </source>
</evidence>
<evidence type="ECO:0000256" key="9">
    <source>
        <dbReference type="SAM" id="MobiDB-lite"/>
    </source>
</evidence>
<dbReference type="Proteomes" id="UP000654370">
    <property type="component" value="Unassembled WGS sequence"/>
</dbReference>
<evidence type="ECO:0000313" key="13">
    <source>
        <dbReference type="Proteomes" id="UP000654370"/>
    </source>
</evidence>
<evidence type="ECO:0000256" key="4">
    <source>
        <dbReference type="ARBA" id="ARBA00022801"/>
    </source>
</evidence>
<evidence type="ECO:0000256" key="6">
    <source>
        <dbReference type="ARBA" id="ARBA00023295"/>
    </source>
</evidence>
<dbReference type="InterPro" id="IPR040720">
    <property type="entry name" value="GH81_C"/>
</dbReference>
<dbReference type="InterPro" id="IPR040451">
    <property type="entry name" value="GH81_N"/>
</dbReference>
<comment type="caution">
    <text evidence="12">The sequence shown here is derived from an EMBL/GenBank/DDBJ whole genome shotgun (WGS) entry which is preliminary data.</text>
</comment>
<dbReference type="GO" id="GO:0042973">
    <property type="term" value="F:glucan endo-1,3-beta-D-glucosidase activity"/>
    <property type="evidence" value="ECO:0007669"/>
    <property type="project" value="UniProtKB-EC"/>
</dbReference>
<protein>
    <recommendedName>
        <fullName evidence="3">glucan endo-1,3-beta-D-glucosidase</fullName>
        <ecNumber evidence="3">3.2.1.39</ecNumber>
    </recommendedName>
</protein>
<dbReference type="GO" id="GO:0071555">
    <property type="term" value="P:cell wall organization"/>
    <property type="evidence" value="ECO:0007669"/>
    <property type="project" value="UniProtKB-KW"/>
</dbReference>
<dbReference type="InterPro" id="IPR005200">
    <property type="entry name" value="Endo-beta-glucanase"/>
</dbReference>
<dbReference type="Gene3D" id="2.80.10.50">
    <property type="match status" value="2"/>
</dbReference>
<dbReference type="OrthoDB" id="4473401at2759"/>
<evidence type="ECO:0000256" key="1">
    <source>
        <dbReference type="ARBA" id="ARBA00000382"/>
    </source>
</evidence>
<gene>
    <name evidence="12" type="ORF">INT43_002801</name>
</gene>
<feature type="domain" description="Glycosyl hydrolase family 81 N-terminal" evidence="10">
    <location>
        <begin position="45"/>
        <end position="318"/>
    </location>
</feature>
<feature type="compositionally biased region" description="Polar residues" evidence="9">
    <location>
        <begin position="7"/>
        <end position="17"/>
    </location>
</feature>
<evidence type="ECO:0000256" key="8">
    <source>
        <dbReference type="ARBA" id="ARBA00023326"/>
    </source>
</evidence>
<keyword evidence="8" id="KW-0624">Polysaccharide degradation</keyword>
<dbReference type="CDD" id="cd00257">
    <property type="entry name" value="beta-trefoil_FSCN-like"/>
    <property type="match status" value="2"/>
</dbReference>
<dbReference type="GO" id="GO:0000272">
    <property type="term" value="P:polysaccharide catabolic process"/>
    <property type="evidence" value="ECO:0007669"/>
    <property type="project" value="UniProtKB-KW"/>
</dbReference>
<keyword evidence="4" id="KW-0378">Hydrolase</keyword>
<dbReference type="Gene3D" id="2.70.98.30">
    <property type="entry name" value="Golgi alpha-mannosidase II, domain 4"/>
    <property type="match status" value="1"/>
</dbReference>
<dbReference type="GO" id="GO:0052861">
    <property type="term" value="F:endo-1,3(4)-beta-glucanase activity"/>
    <property type="evidence" value="ECO:0007669"/>
    <property type="project" value="InterPro"/>
</dbReference>
<comment type="similarity">
    <text evidence="2">Belongs to the glycosyl hydrolase 81 family.</text>
</comment>
<evidence type="ECO:0000256" key="5">
    <source>
        <dbReference type="ARBA" id="ARBA00023277"/>
    </source>
</evidence>
<feature type="non-terminal residue" evidence="12">
    <location>
        <position position="1"/>
    </location>
</feature>
<evidence type="ECO:0000313" key="12">
    <source>
        <dbReference type="EMBL" id="KAG2186363.1"/>
    </source>
</evidence>
<reference evidence="12" key="1">
    <citation type="submission" date="2020-12" db="EMBL/GenBank/DDBJ databases">
        <title>Metabolic potential, ecology and presence of endohyphal bacteria is reflected in genomic diversity of Mucoromycotina.</title>
        <authorList>
            <person name="Muszewska A."/>
            <person name="Okrasinska A."/>
            <person name="Steczkiewicz K."/>
            <person name="Drgas O."/>
            <person name="Orlowska M."/>
            <person name="Perlinska-Lenart U."/>
            <person name="Aleksandrzak-Piekarczyk T."/>
            <person name="Szatraj K."/>
            <person name="Zielenkiewicz U."/>
            <person name="Pilsyk S."/>
            <person name="Malc E."/>
            <person name="Mieczkowski P."/>
            <person name="Kruszewska J.S."/>
            <person name="Biernat P."/>
            <person name="Pawlowska J."/>
        </authorList>
    </citation>
    <scope>NUCLEOTIDE SEQUENCE</scope>
    <source>
        <strain evidence="12">WA0000067209</strain>
    </source>
</reference>
<sequence length="949" mass="101718">SAKVLAGSNSGPSSTPIATDAPSLPAGKVAVTAPPGPFFTGFKPPYPTDAWWSGYAVSQQDATVSGPFPFESATQNTSVVFGISNNRNFDGTSIHQPTQNDWGVGIAGLPNDLVHRKATSWDTQTVCLQYFTDAGSTMSSCMVPGSPYMTFTFKNAVVNINSLNGNAGSVQWVTSGTKAKITNSAGTYLLYSLNGTLSLTQNGNTLQSQSGYSGTIRMALLNQTSQEAILDQYVGTYATGLTMSYAVSGNTSTQTWQWSTVGTSSNLLLMSWPHHRKVLQNPVSANIQYLTTKGYMKGTVGNTWTLKHTLPSITWFTPNAVQSSCIAQLNQTLDYDVNALSVIVPGDFYYWGGAFARAARLALIADHIGRKDLVTKVTTILAESFAYWLDPTHAPGAAYETGWGGVVNAAGWNNANVDFGNAFYNDHHFHYGYFLYGASVLGKYNSTWLNQNKVFLTHFARDIGNPSPSDPYYTVTRHMDWFAGHSWASGIANGAGSRDQESTGEAINGYYGLHLYAQVTNNAALIDYSRMLLAIEEMGAQTYWHLYPSVTTDTPYPETAFRNLITVGNVEDWQAGAWLFWGAQRTEIAAIQMLPLTPIGEVTYDKPWISNIIPYCQGELSDPTIGDAFKSVIYAAYATVNPQQAYNYSQQLSDWGSGNSASNQLYFVATRSSSSNICSTSLQTPQGNYYIQDVASGKYVTAAGGNLVASASATLTATPFTLAFMPGGGSILAQSNNMYVTADPNGASPLAAARTTASTYETFRWLAQSDGSYYLEALVNHYDVTTQSSGLVNNANSTNGVTPSKYKLVAQTASPNSTVPATGTLKNVGTGKYVVATAANITLLATSSTASSATTWTFEKLSTSTSTTALYDMKSQTTNQIVTGTSAGADPLTAARTVASTWETFQFIPYNGNWVIVDTANGLMVAVQADNTLIANTNSISGSSTWSIQ</sequence>
<evidence type="ECO:0000259" key="11">
    <source>
        <dbReference type="Pfam" id="PF17652"/>
    </source>
</evidence>
<keyword evidence="5" id="KW-0119">Carbohydrate metabolism</keyword>
<evidence type="ECO:0000259" key="10">
    <source>
        <dbReference type="Pfam" id="PF03639"/>
    </source>
</evidence>
<accession>A0A8H7Q5Q2</accession>
<keyword evidence="7" id="KW-0961">Cell wall biogenesis/degradation</keyword>
<dbReference type="PANTHER" id="PTHR31983">
    <property type="entry name" value="ENDO-1,3(4)-BETA-GLUCANASE 1"/>
    <property type="match status" value="1"/>
</dbReference>
<dbReference type="Pfam" id="PF03639">
    <property type="entry name" value="Glyco_hydro_81"/>
    <property type="match status" value="1"/>
</dbReference>
<proteinExistence type="inferred from homology"/>
<evidence type="ECO:0000256" key="2">
    <source>
        <dbReference type="ARBA" id="ARBA00010730"/>
    </source>
</evidence>
<dbReference type="PANTHER" id="PTHR31983:SF0">
    <property type="entry name" value="GLUCAN ENDO-1,3-BETA-D-GLUCOSIDASE 2"/>
    <property type="match status" value="1"/>
</dbReference>
<dbReference type="EC" id="3.2.1.39" evidence="3"/>
<dbReference type="SUPFAM" id="SSF50405">
    <property type="entry name" value="Actin-crosslinking proteins"/>
    <property type="match status" value="2"/>
</dbReference>
<dbReference type="Pfam" id="PF17652">
    <property type="entry name" value="Glyco_hydro81C"/>
    <property type="match status" value="1"/>
</dbReference>
<dbReference type="AlphaFoldDB" id="A0A8H7Q5Q2"/>
<keyword evidence="6" id="KW-0326">Glycosidase</keyword>
<evidence type="ECO:0000256" key="7">
    <source>
        <dbReference type="ARBA" id="ARBA00023316"/>
    </source>
</evidence>